<sequence>MESPEQQINETPGNTPILKVRCIDAIAMTCIGMINNLFFLIIMSSAQRIVEQFQATGLLAVVNWSCTFCGIFSNFLNSLLSTYNLSYDARFIANSICMLIGLLGCALAPSFWLACLSILFVGFSCNFGESVTLGYLPYVNKQHYVKFWGIGTGIAGILGSGYSALCIAFEVDFKLSFYCLLPFVPIYFCSYFFVIRTKVDKESTPLLSQSGEPSEIVSTDVLSNDKNANSIKKCCNGPFLKKMIYYIFTCDVVYFAQYVIASAFLDCAQTQETHQKYKFLFPLLSLTQHIGVLIFCSSLNWFQFPFLGTMALLQMANFGIWLSQAMLHWMPLWSEFIFIFLVGSIGGLSYVNTYNMVMNDDKLDQKEKELGTNITAFSVTCAVLVSSGFSLLSEKTYLKPFVPQ</sequence>
<dbReference type="InterPro" id="IPR036259">
    <property type="entry name" value="MFS_trans_sf"/>
</dbReference>
<keyword evidence="8" id="KW-1185">Reference proteome</keyword>
<reference evidence="7" key="1">
    <citation type="submission" date="2016-10" db="EMBL/GenBank/DDBJ databases">
        <authorList>
            <person name="Benchimol M."/>
            <person name="Almeida L.G."/>
            <person name="Vasconcelos A.T."/>
            <person name="Perreira-Neves A."/>
            <person name="Rosa I.A."/>
            <person name="Tasca T."/>
            <person name="Bogo M.R."/>
            <person name="de Souza W."/>
        </authorList>
    </citation>
    <scope>NUCLEOTIDE SEQUENCE [LARGE SCALE GENOMIC DNA]</scope>
    <source>
        <strain evidence="7">K</strain>
    </source>
</reference>
<comment type="caution">
    <text evidence="7">The sequence shown here is derived from an EMBL/GenBank/DDBJ whole genome shotgun (WGS) entry which is preliminary data.</text>
</comment>
<dbReference type="GO" id="GO:0016020">
    <property type="term" value="C:membrane"/>
    <property type="evidence" value="ECO:0007669"/>
    <property type="project" value="UniProtKB-UniRule"/>
</dbReference>
<comment type="similarity">
    <text evidence="2 6">Belongs to the battenin family.</text>
</comment>
<dbReference type="EMBL" id="MLAK01000749">
    <property type="protein sequence ID" value="OHT05673.1"/>
    <property type="molecule type" value="Genomic_DNA"/>
</dbReference>
<protein>
    <submittedName>
        <fullName evidence="7">CLN3 protein</fullName>
    </submittedName>
</protein>
<name>A0A1J4K2K3_9EUKA</name>
<feature type="transmembrane region" description="Helical" evidence="6">
    <location>
        <begin position="243"/>
        <end position="265"/>
    </location>
</feature>
<keyword evidence="3 6" id="KW-0812">Transmembrane</keyword>
<evidence type="ECO:0000256" key="1">
    <source>
        <dbReference type="ARBA" id="ARBA00004127"/>
    </source>
</evidence>
<proteinExistence type="inferred from homology"/>
<dbReference type="Pfam" id="PF02487">
    <property type="entry name" value="CLN3"/>
    <property type="match status" value="1"/>
</dbReference>
<evidence type="ECO:0000256" key="5">
    <source>
        <dbReference type="ARBA" id="ARBA00023136"/>
    </source>
</evidence>
<keyword evidence="4 6" id="KW-1133">Transmembrane helix</keyword>
<feature type="transmembrane region" description="Helical" evidence="6">
    <location>
        <begin position="332"/>
        <end position="351"/>
    </location>
</feature>
<dbReference type="GO" id="GO:0012505">
    <property type="term" value="C:endomembrane system"/>
    <property type="evidence" value="ECO:0007669"/>
    <property type="project" value="UniProtKB-SubCell"/>
</dbReference>
<dbReference type="VEuPathDB" id="TrichDB:TRFO_05798"/>
<dbReference type="SUPFAM" id="SSF103473">
    <property type="entry name" value="MFS general substrate transporter"/>
    <property type="match status" value="1"/>
</dbReference>
<feature type="transmembrane region" description="Helical" evidence="6">
    <location>
        <begin position="58"/>
        <end position="79"/>
    </location>
</feature>
<evidence type="ECO:0000313" key="7">
    <source>
        <dbReference type="EMBL" id="OHT05673.1"/>
    </source>
</evidence>
<comment type="subcellular location">
    <subcellularLocation>
        <location evidence="1">Endomembrane system</location>
        <topology evidence="1">Multi-pass membrane protein</topology>
    </subcellularLocation>
</comment>
<dbReference type="GO" id="GO:0005773">
    <property type="term" value="C:vacuole"/>
    <property type="evidence" value="ECO:0007669"/>
    <property type="project" value="UniProtKB-ARBA"/>
</dbReference>
<feature type="transmembrane region" description="Helical" evidence="6">
    <location>
        <begin position="25"/>
        <end position="46"/>
    </location>
</feature>
<dbReference type="PANTHER" id="PTHR10981:SF7">
    <property type="entry name" value="BATTENIN"/>
    <property type="match status" value="1"/>
</dbReference>
<dbReference type="InterPro" id="IPR003492">
    <property type="entry name" value="Battenin_disease_Cln3"/>
</dbReference>
<accession>A0A1J4K2K3</accession>
<keyword evidence="5 6" id="KW-0472">Membrane</keyword>
<gene>
    <name evidence="7" type="ORF">TRFO_05798</name>
</gene>
<feature type="transmembrane region" description="Helical" evidence="6">
    <location>
        <begin position="175"/>
        <end position="195"/>
    </location>
</feature>
<evidence type="ECO:0000256" key="2">
    <source>
        <dbReference type="ARBA" id="ARBA00007467"/>
    </source>
</evidence>
<feature type="transmembrane region" description="Helical" evidence="6">
    <location>
        <begin position="277"/>
        <end position="295"/>
    </location>
</feature>
<feature type="transmembrane region" description="Helical" evidence="6">
    <location>
        <begin position="301"/>
        <end position="320"/>
    </location>
</feature>
<feature type="transmembrane region" description="Helical" evidence="6">
    <location>
        <begin position="144"/>
        <end position="168"/>
    </location>
</feature>
<dbReference type="RefSeq" id="XP_068358809.1">
    <property type="nucleotide sequence ID" value="XM_068492714.1"/>
</dbReference>
<dbReference type="OrthoDB" id="5965864at2759"/>
<dbReference type="PANTHER" id="PTHR10981">
    <property type="entry name" value="BATTENIN"/>
    <property type="match status" value="1"/>
</dbReference>
<evidence type="ECO:0000256" key="6">
    <source>
        <dbReference type="RuleBase" id="RU361113"/>
    </source>
</evidence>
<feature type="transmembrane region" description="Helical" evidence="6">
    <location>
        <begin position="91"/>
        <end position="124"/>
    </location>
</feature>
<evidence type="ECO:0000256" key="4">
    <source>
        <dbReference type="ARBA" id="ARBA00022989"/>
    </source>
</evidence>
<evidence type="ECO:0000313" key="8">
    <source>
        <dbReference type="Proteomes" id="UP000179807"/>
    </source>
</evidence>
<organism evidence="7 8">
    <name type="scientific">Tritrichomonas foetus</name>
    <dbReference type="NCBI Taxonomy" id="1144522"/>
    <lineage>
        <taxon>Eukaryota</taxon>
        <taxon>Metamonada</taxon>
        <taxon>Parabasalia</taxon>
        <taxon>Tritrichomonadida</taxon>
        <taxon>Tritrichomonadidae</taxon>
        <taxon>Tritrichomonas</taxon>
    </lineage>
</organism>
<dbReference type="PRINTS" id="PR01315">
    <property type="entry name" value="BATTENIN"/>
</dbReference>
<evidence type="ECO:0000256" key="3">
    <source>
        <dbReference type="ARBA" id="ARBA00022692"/>
    </source>
</evidence>
<dbReference type="AlphaFoldDB" id="A0A1J4K2K3"/>
<dbReference type="GeneID" id="94827418"/>
<dbReference type="Proteomes" id="UP000179807">
    <property type="component" value="Unassembled WGS sequence"/>
</dbReference>
<feature type="transmembrane region" description="Helical" evidence="6">
    <location>
        <begin position="371"/>
        <end position="392"/>
    </location>
</feature>
<dbReference type="Gene3D" id="1.20.1250.20">
    <property type="entry name" value="MFS general substrate transporter like domains"/>
    <property type="match status" value="1"/>
</dbReference>